<organism evidence="1 2">
    <name type="scientific">Chlorogloeopsis fritschii PCC 6912</name>
    <dbReference type="NCBI Taxonomy" id="211165"/>
    <lineage>
        <taxon>Bacteria</taxon>
        <taxon>Bacillati</taxon>
        <taxon>Cyanobacteriota</taxon>
        <taxon>Cyanophyceae</taxon>
        <taxon>Nostocales</taxon>
        <taxon>Chlorogloeopsidaceae</taxon>
        <taxon>Chlorogloeopsis</taxon>
    </lineage>
</organism>
<evidence type="ECO:0000313" key="1">
    <source>
        <dbReference type="EMBL" id="RUR77437.1"/>
    </source>
</evidence>
<accession>A0A433N754</accession>
<dbReference type="GO" id="GO:0006355">
    <property type="term" value="P:regulation of DNA-templated transcription"/>
    <property type="evidence" value="ECO:0007669"/>
    <property type="project" value="InterPro"/>
</dbReference>
<dbReference type="AlphaFoldDB" id="A0A433N754"/>
<dbReference type="InterPro" id="IPR010985">
    <property type="entry name" value="Ribbon_hlx_hlx"/>
</dbReference>
<sequence>MGHDNRIFSDSSQLSLAKSLNYLHKKFSIYTESFYFNKSVEHNQTFSMSKKWAIKRITINLALDEAKKLEKYCGQTGRPATDVIRELIRGLPVTRVD</sequence>
<dbReference type="SUPFAM" id="SSF47598">
    <property type="entry name" value="Ribbon-helix-helix"/>
    <property type="match status" value="1"/>
</dbReference>
<dbReference type="Proteomes" id="UP000268857">
    <property type="component" value="Unassembled WGS sequence"/>
</dbReference>
<gene>
    <name evidence="1" type="ORF">PCC6912_38280</name>
</gene>
<comment type="caution">
    <text evidence="1">The sequence shown here is derived from an EMBL/GenBank/DDBJ whole genome shotgun (WGS) entry which is preliminary data.</text>
</comment>
<reference evidence="1 2" key="1">
    <citation type="journal article" date="2019" name="Genome Biol. Evol.">
        <title>Day and night: Metabolic profiles and evolutionary relationships of six axenic non-marine cyanobacteria.</title>
        <authorList>
            <person name="Will S.E."/>
            <person name="Henke P."/>
            <person name="Boedeker C."/>
            <person name="Huang S."/>
            <person name="Brinkmann H."/>
            <person name="Rohde M."/>
            <person name="Jarek M."/>
            <person name="Friedl T."/>
            <person name="Seufert S."/>
            <person name="Schumacher M."/>
            <person name="Overmann J."/>
            <person name="Neumann-Schaal M."/>
            <person name="Petersen J."/>
        </authorList>
    </citation>
    <scope>NUCLEOTIDE SEQUENCE [LARGE SCALE GENOMIC DNA]</scope>
    <source>
        <strain evidence="1 2">PCC 6912</strain>
    </source>
</reference>
<protein>
    <recommendedName>
        <fullName evidence="3">Ribbon-helix-helix protein CopG domain-containing protein</fullName>
    </recommendedName>
</protein>
<evidence type="ECO:0008006" key="3">
    <source>
        <dbReference type="Google" id="ProtNLM"/>
    </source>
</evidence>
<dbReference type="EMBL" id="RSCJ01000017">
    <property type="protein sequence ID" value="RUR77437.1"/>
    <property type="molecule type" value="Genomic_DNA"/>
</dbReference>
<name>A0A433N754_CHLFR</name>
<keyword evidence="2" id="KW-1185">Reference proteome</keyword>
<proteinExistence type="predicted"/>
<evidence type="ECO:0000313" key="2">
    <source>
        <dbReference type="Proteomes" id="UP000268857"/>
    </source>
</evidence>